<dbReference type="Proteomes" id="UP001227230">
    <property type="component" value="Chromosome 17"/>
</dbReference>
<feature type="compositionally biased region" description="Basic and acidic residues" evidence="1">
    <location>
        <begin position="1"/>
        <end position="26"/>
    </location>
</feature>
<reference evidence="2 3" key="1">
    <citation type="journal article" date="2023" name="Hortic Res">
        <title>The complete reference genome for grapevine (Vitis vinifera L.) genetics and breeding.</title>
        <authorList>
            <person name="Shi X."/>
            <person name="Cao S."/>
            <person name="Wang X."/>
            <person name="Huang S."/>
            <person name="Wang Y."/>
            <person name="Liu Z."/>
            <person name="Liu W."/>
            <person name="Leng X."/>
            <person name="Peng Y."/>
            <person name="Wang N."/>
            <person name="Wang Y."/>
            <person name="Ma Z."/>
            <person name="Xu X."/>
            <person name="Zhang F."/>
            <person name="Xue H."/>
            <person name="Zhong H."/>
            <person name="Wang Y."/>
            <person name="Zhang K."/>
            <person name="Velt A."/>
            <person name="Avia K."/>
            <person name="Holtgrawe D."/>
            <person name="Grimplet J."/>
            <person name="Matus J.T."/>
            <person name="Ware D."/>
            <person name="Wu X."/>
            <person name="Wang H."/>
            <person name="Liu C."/>
            <person name="Fang Y."/>
            <person name="Rustenholz C."/>
            <person name="Cheng Z."/>
            <person name="Xiao H."/>
            <person name="Zhou Y."/>
        </authorList>
    </citation>
    <scope>NUCLEOTIDE SEQUENCE [LARGE SCALE GENOMIC DNA]</scope>
    <source>
        <strain evidence="3">cv. Pinot noir / PN40024</strain>
        <tissue evidence="2">Leaf</tissue>
    </source>
</reference>
<feature type="compositionally biased region" description="Polar residues" evidence="1">
    <location>
        <begin position="79"/>
        <end position="88"/>
    </location>
</feature>
<name>A0ABY9DMJ0_VITVI</name>
<feature type="compositionally biased region" description="Basic and acidic residues" evidence="1">
    <location>
        <begin position="148"/>
        <end position="171"/>
    </location>
</feature>
<gene>
    <name evidence="2" type="ORF">VitviT2T_025591</name>
</gene>
<accession>A0ABY9DMJ0</accession>
<dbReference type="SMART" id="SM00320">
    <property type="entry name" value="WD40"/>
    <property type="match status" value="5"/>
</dbReference>
<feature type="region of interest" description="Disordered" evidence="1">
    <location>
        <begin position="131"/>
        <end position="171"/>
    </location>
</feature>
<dbReference type="InterPro" id="IPR001680">
    <property type="entry name" value="WD40_rpt"/>
</dbReference>
<dbReference type="Gene3D" id="2.130.10.10">
    <property type="entry name" value="YVTN repeat-like/Quinoprotein amine dehydrogenase"/>
    <property type="match status" value="2"/>
</dbReference>
<dbReference type="InterPro" id="IPR036322">
    <property type="entry name" value="WD40_repeat_dom_sf"/>
</dbReference>
<evidence type="ECO:0000313" key="3">
    <source>
        <dbReference type="Proteomes" id="UP001227230"/>
    </source>
</evidence>
<dbReference type="Pfam" id="PF00400">
    <property type="entry name" value="WD40"/>
    <property type="match status" value="1"/>
</dbReference>
<sequence>MNARKPKVEVDDRITTEEDGEENSRDEQEEALVALIEHRTKEVEHIRKRITYYQSQLQEAEKKLLDSQAQLGRLRSKDNLVSSRSPLDNGTKKVKVERRSTSPLQLQSRPELLIPAVNPKISQPVKLADAGTRARSPTPNHAHSVGKVKWEKSHGSSSEREMVEVQDKGTKRKFEPKEHKELITSIATSSSPVIVRCYSSSHISSQHKRKLRSLVLCPVNNQLFATSALDGIVNLWQIQARGSGASLLSATDCLSQKQRRWPEDMAWHPEGNSIFSVYNADDGDSQISVLNLNRTKGGARVTFLEEKPHVKGIINSISFMPWENPCFVTGGSDHAVVLWNEKDEEKLWKPKALHRNMHSSAVMGVAGMQQKQIVLSVGADKRIIGLDLHTGRTDFKHQIDSKCMSIVPNPCDFNLYMVQAGTPGKQLRLFDIRLRQTELHAFGWKQESSDSLSALINQTWSPDGLYITSGSVDPVIHIFDIRSYAHKPSQSIKAHQKRVFKAIWHHSLPLLISISSDLNIGLHKLS</sequence>
<dbReference type="PANTHER" id="PTHR47232">
    <property type="entry name" value="TRANSDUCIN FAMILY PROTEIN / WD-40 REPEAT FAMILY PROTEIN"/>
    <property type="match status" value="1"/>
</dbReference>
<dbReference type="PANTHER" id="PTHR47232:SF1">
    <property type="entry name" value="TRANSDUCIN FAMILY PROTEIN _ WD-40 REPEAT FAMILY PROTEIN"/>
    <property type="match status" value="1"/>
</dbReference>
<organism evidence="2 3">
    <name type="scientific">Vitis vinifera</name>
    <name type="common">Grape</name>
    <dbReference type="NCBI Taxonomy" id="29760"/>
    <lineage>
        <taxon>Eukaryota</taxon>
        <taxon>Viridiplantae</taxon>
        <taxon>Streptophyta</taxon>
        <taxon>Embryophyta</taxon>
        <taxon>Tracheophyta</taxon>
        <taxon>Spermatophyta</taxon>
        <taxon>Magnoliopsida</taxon>
        <taxon>eudicotyledons</taxon>
        <taxon>Gunneridae</taxon>
        <taxon>Pentapetalae</taxon>
        <taxon>rosids</taxon>
        <taxon>Vitales</taxon>
        <taxon>Vitaceae</taxon>
        <taxon>Viteae</taxon>
        <taxon>Vitis</taxon>
    </lineage>
</organism>
<feature type="region of interest" description="Disordered" evidence="1">
    <location>
        <begin position="1"/>
        <end position="29"/>
    </location>
</feature>
<dbReference type="EMBL" id="CP126664">
    <property type="protein sequence ID" value="WKA07815.1"/>
    <property type="molecule type" value="Genomic_DNA"/>
</dbReference>
<dbReference type="InterPro" id="IPR015943">
    <property type="entry name" value="WD40/YVTN_repeat-like_dom_sf"/>
</dbReference>
<feature type="region of interest" description="Disordered" evidence="1">
    <location>
        <begin position="76"/>
        <end position="107"/>
    </location>
</feature>
<evidence type="ECO:0000256" key="1">
    <source>
        <dbReference type="SAM" id="MobiDB-lite"/>
    </source>
</evidence>
<proteinExistence type="predicted"/>
<keyword evidence="3" id="KW-1185">Reference proteome</keyword>
<protein>
    <submittedName>
        <fullName evidence="2">Uncharacterized protein</fullName>
    </submittedName>
</protein>
<dbReference type="SUPFAM" id="SSF50978">
    <property type="entry name" value="WD40 repeat-like"/>
    <property type="match status" value="1"/>
</dbReference>
<evidence type="ECO:0000313" key="2">
    <source>
        <dbReference type="EMBL" id="WKA07815.1"/>
    </source>
</evidence>